<reference evidence="2" key="1">
    <citation type="submission" date="2014-09" db="EMBL/GenBank/DDBJ databases">
        <authorList>
            <person name="Magalhaes I.L.F."/>
            <person name="Oliveira U."/>
            <person name="Santos F.R."/>
            <person name="Vidigal T.H.D.A."/>
            <person name="Brescovit A.D."/>
            <person name="Santos A.J."/>
        </authorList>
    </citation>
    <scope>NUCLEOTIDE SEQUENCE</scope>
    <source>
        <tissue evidence="2">Shoot tissue taken approximately 20 cm above the soil surface</tissue>
    </source>
</reference>
<feature type="compositionally biased region" description="Basic residues" evidence="1">
    <location>
        <begin position="85"/>
        <end position="99"/>
    </location>
</feature>
<name>A0A0A8YUK0_ARUDO</name>
<evidence type="ECO:0000313" key="2">
    <source>
        <dbReference type="EMBL" id="JAD26277.1"/>
    </source>
</evidence>
<accession>A0A0A8YUK0</accession>
<feature type="region of interest" description="Disordered" evidence="1">
    <location>
        <begin position="1"/>
        <end position="41"/>
    </location>
</feature>
<reference evidence="2" key="2">
    <citation type="journal article" date="2015" name="Data Brief">
        <title>Shoot transcriptome of the giant reed, Arundo donax.</title>
        <authorList>
            <person name="Barrero R.A."/>
            <person name="Guerrero F.D."/>
            <person name="Moolhuijzen P."/>
            <person name="Goolsby J.A."/>
            <person name="Tidwell J."/>
            <person name="Bellgard S.E."/>
            <person name="Bellgard M.I."/>
        </authorList>
    </citation>
    <scope>NUCLEOTIDE SEQUENCE</scope>
    <source>
        <tissue evidence="2">Shoot tissue taken approximately 20 cm above the soil surface</tissue>
    </source>
</reference>
<protein>
    <submittedName>
        <fullName evidence="2">Uncharacterized protein</fullName>
    </submittedName>
</protein>
<sequence>MAWLSRCNGGVPSSGGCEGSTGTPHGSEIDCKHRRSPTSSMSLDISCLSCTCPTSSSSPLSSICAGATAGVLTTTAADPSSNRPSRWHRRPHREPRSRRLPSCLSEISTSNSWTKTSSIEEFLVCACRRRRSKLLWTRQIWWTWCTPRGSRSAGARKGARWSRRR</sequence>
<dbReference type="EMBL" id="GBRH01271618">
    <property type="protein sequence ID" value="JAD26277.1"/>
    <property type="molecule type" value="Transcribed_RNA"/>
</dbReference>
<feature type="compositionally biased region" description="Low complexity" evidence="1">
    <location>
        <begin position="75"/>
        <end position="84"/>
    </location>
</feature>
<dbReference type="AlphaFoldDB" id="A0A0A8YUK0"/>
<proteinExistence type="predicted"/>
<organism evidence="2">
    <name type="scientific">Arundo donax</name>
    <name type="common">Giant reed</name>
    <name type="synonym">Donax arundinaceus</name>
    <dbReference type="NCBI Taxonomy" id="35708"/>
    <lineage>
        <taxon>Eukaryota</taxon>
        <taxon>Viridiplantae</taxon>
        <taxon>Streptophyta</taxon>
        <taxon>Embryophyta</taxon>
        <taxon>Tracheophyta</taxon>
        <taxon>Spermatophyta</taxon>
        <taxon>Magnoliopsida</taxon>
        <taxon>Liliopsida</taxon>
        <taxon>Poales</taxon>
        <taxon>Poaceae</taxon>
        <taxon>PACMAD clade</taxon>
        <taxon>Arundinoideae</taxon>
        <taxon>Arundineae</taxon>
        <taxon>Arundo</taxon>
    </lineage>
</organism>
<dbReference type="PROSITE" id="PS51257">
    <property type="entry name" value="PROKAR_LIPOPROTEIN"/>
    <property type="match status" value="1"/>
</dbReference>
<evidence type="ECO:0000256" key="1">
    <source>
        <dbReference type="SAM" id="MobiDB-lite"/>
    </source>
</evidence>
<feature type="region of interest" description="Disordered" evidence="1">
    <location>
        <begin position="75"/>
        <end position="100"/>
    </location>
</feature>